<keyword evidence="3" id="KW-1185">Reference proteome</keyword>
<gene>
    <name evidence="2" type="ORF">SAMN05444362_102287</name>
</gene>
<name>A0A1M4WQ79_9BACT</name>
<keyword evidence="1" id="KW-0472">Membrane</keyword>
<dbReference type="Proteomes" id="UP000184480">
    <property type="component" value="Unassembled WGS sequence"/>
</dbReference>
<dbReference type="STRING" id="1346286.SAMN05444362_102287"/>
<accession>A0A1M4WQ79</accession>
<dbReference type="EMBL" id="FQUC01000002">
    <property type="protein sequence ID" value="SHE83451.1"/>
    <property type="molecule type" value="Genomic_DNA"/>
</dbReference>
<proteinExistence type="predicted"/>
<keyword evidence="1" id="KW-0812">Transmembrane</keyword>
<evidence type="ECO:0000256" key="1">
    <source>
        <dbReference type="SAM" id="Phobius"/>
    </source>
</evidence>
<dbReference type="AlphaFoldDB" id="A0A1M4WQ79"/>
<organism evidence="2 3">
    <name type="scientific">Dysgonomonas macrotermitis</name>
    <dbReference type="NCBI Taxonomy" id="1346286"/>
    <lineage>
        <taxon>Bacteria</taxon>
        <taxon>Pseudomonadati</taxon>
        <taxon>Bacteroidota</taxon>
        <taxon>Bacteroidia</taxon>
        <taxon>Bacteroidales</taxon>
        <taxon>Dysgonomonadaceae</taxon>
        <taxon>Dysgonomonas</taxon>
    </lineage>
</organism>
<protein>
    <submittedName>
        <fullName evidence="2">Uncharacterized protein</fullName>
    </submittedName>
</protein>
<evidence type="ECO:0000313" key="2">
    <source>
        <dbReference type="EMBL" id="SHE83451.1"/>
    </source>
</evidence>
<evidence type="ECO:0000313" key="3">
    <source>
        <dbReference type="Proteomes" id="UP000184480"/>
    </source>
</evidence>
<feature type="transmembrane region" description="Helical" evidence="1">
    <location>
        <begin position="108"/>
        <end position="128"/>
    </location>
</feature>
<sequence>MNNQQLQAFIRAYLDKRNKEVDSPSDINSFADFMIHYSQRFGVDISSLDINSYTMQAISNNKADFAKKEMTSPILLYGIEKGYLDNEIVDLLASSGQASKMKLSPKQIAGCVIIVLVASILLGIFAIYI</sequence>
<dbReference type="OrthoDB" id="10002354at2"/>
<dbReference type="RefSeq" id="WP_062176260.1">
    <property type="nucleotide sequence ID" value="NZ_BBXL01000002.1"/>
</dbReference>
<reference evidence="3" key="1">
    <citation type="submission" date="2016-11" db="EMBL/GenBank/DDBJ databases">
        <authorList>
            <person name="Varghese N."/>
            <person name="Submissions S."/>
        </authorList>
    </citation>
    <scope>NUCLEOTIDE SEQUENCE [LARGE SCALE GENOMIC DNA]</scope>
    <source>
        <strain evidence="3">DSM 27370</strain>
    </source>
</reference>
<keyword evidence="1" id="KW-1133">Transmembrane helix</keyword>